<protein>
    <recommendedName>
        <fullName evidence="3">Aldehyde dehydrogenase</fullName>
    </recommendedName>
</protein>
<evidence type="ECO:0000313" key="6">
    <source>
        <dbReference type="EMBL" id="SEQ45915.1"/>
    </source>
</evidence>
<accession>A0A1H9G6W1</accession>
<gene>
    <name evidence="6" type="ORF">SAMN05216522_10397</name>
</gene>
<evidence type="ECO:0000256" key="3">
    <source>
        <dbReference type="PIRNR" id="PIRNR036492"/>
    </source>
</evidence>
<dbReference type="OrthoDB" id="9812625at2"/>
<dbReference type="FunFam" id="3.40.605.10:FF:000004">
    <property type="entry name" value="Aldehyde dehydrogenase"/>
    <property type="match status" value="1"/>
</dbReference>
<dbReference type="RefSeq" id="WP_092673713.1">
    <property type="nucleotide sequence ID" value="NZ_FOGC01000003.1"/>
</dbReference>
<comment type="similarity">
    <text evidence="1 3">Belongs to the aldehyde dehydrogenase family.</text>
</comment>
<dbReference type="EMBL" id="FOGC01000003">
    <property type="protein sequence ID" value="SEQ45915.1"/>
    <property type="molecule type" value="Genomic_DNA"/>
</dbReference>
<feature type="active site" evidence="4">
    <location>
        <position position="213"/>
    </location>
</feature>
<dbReference type="STRING" id="988801.SAMN05216522_10397"/>
<dbReference type="Gene3D" id="3.40.605.10">
    <property type="entry name" value="Aldehyde Dehydrogenase, Chain A, domain 1"/>
    <property type="match status" value="1"/>
</dbReference>
<evidence type="ECO:0000259" key="5">
    <source>
        <dbReference type="Pfam" id="PF00171"/>
    </source>
</evidence>
<organism evidence="6 7">
    <name type="scientific">Rosenbergiella nectarea</name>
    <dbReference type="NCBI Taxonomy" id="988801"/>
    <lineage>
        <taxon>Bacteria</taxon>
        <taxon>Pseudomonadati</taxon>
        <taxon>Pseudomonadota</taxon>
        <taxon>Gammaproteobacteria</taxon>
        <taxon>Enterobacterales</taxon>
        <taxon>Erwiniaceae</taxon>
        <taxon>Rosenbergiella</taxon>
    </lineage>
</organism>
<dbReference type="InterPro" id="IPR016160">
    <property type="entry name" value="Ald_DH_CS_CYS"/>
</dbReference>
<dbReference type="GO" id="GO:0005737">
    <property type="term" value="C:cytoplasm"/>
    <property type="evidence" value="ECO:0007669"/>
    <property type="project" value="TreeGrafter"/>
</dbReference>
<dbReference type="InterPro" id="IPR016161">
    <property type="entry name" value="Ald_DH/histidinol_DH"/>
</dbReference>
<feature type="domain" description="Aldehyde dehydrogenase" evidence="5">
    <location>
        <begin position="5"/>
        <end position="428"/>
    </location>
</feature>
<dbReference type="Gene3D" id="3.40.309.10">
    <property type="entry name" value="Aldehyde Dehydrogenase, Chain A, domain 2"/>
    <property type="match status" value="1"/>
</dbReference>
<dbReference type="SUPFAM" id="SSF53720">
    <property type="entry name" value="ALDH-like"/>
    <property type="match status" value="1"/>
</dbReference>
<evidence type="ECO:0000256" key="4">
    <source>
        <dbReference type="PIRSR" id="PIRSR036492-1"/>
    </source>
</evidence>
<dbReference type="Proteomes" id="UP000242515">
    <property type="component" value="Unassembled WGS sequence"/>
</dbReference>
<dbReference type="CDD" id="cd07087">
    <property type="entry name" value="ALDH_F3-13-14_CALDH-like"/>
    <property type="match status" value="1"/>
</dbReference>
<dbReference type="PANTHER" id="PTHR43570:SF16">
    <property type="entry name" value="ALDEHYDE DEHYDROGENASE TYPE III, ISOFORM Q"/>
    <property type="match status" value="1"/>
</dbReference>
<dbReference type="PANTHER" id="PTHR43570">
    <property type="entry name" value="ALDEHYDE DEHYDROGENASE"/>
    <property type="match status" value="1"/>
</dbReference>
<keyword evidence="2 3" id="KW-0560">Oxidoreductase</keyword>
<dbReference type="AlphaFoldDB" id="A0A1H9G6W1"/>
<dbReference type="NCBIfam" id="NF045701">
    <property type="entry name" value="BenzalDHMdlD"/>
    <property type="match status" value="1"/>
</dbReference>
<dbReference type="InterPro" id="IPR016162">
    <property type="entry name" value="Ald_DH_N"/>
</dbReference>
<reference evidence="7" key="1">
    <citation type="submission" date="2016-10" db="EMBL/GenBank/DDBJ databases">
        <authorList>
            <person name="Varghese N."/>
            <person name="Submissions S."/>
        </authorList>
    </citation>
    <scope>NUCLEOTIDE SEQUENCE [LARGE SCALE GENOMIC DNA]</scope>
    <source>
        <strain evidence="7">8N4</strain>
    </source>
</reference>
<keyword evidence="7" id="KW-1185">Reference proteome</keyword>
<evidence type="ECO:0000256" key="1">
    <source>
        <dbReference type="ARBA" id="ARBA00009986"/>
    </source>
</evidence>
<name>A0A1H9G6W1_9GAMM</name>
<sequence length="434" mass="47518">MTIQAVIDQAFVAQKKAFLTGKTTDIDGRLANLRRFKQAILNNKEAIYQALDSDLGKTPEVVDMAEIGAVTDEIDVMLENLTTWAQDDVFPLSGHFAGSEGRIRAEPYGLTYIIGPFNYPFNLTLTPLVGAIAAGNTAILKPSESTPATSAIIKKVIEESFDPEIVTVIEGGRKENEILLAKPFDFFFFTGSPNVGKIIMKAAADHLAPVVLELGGKCPVVVFEDADIDLLIERLTYTKYLNSGQTCVAPDYLLVPEAIKQHVVDKLLTKIAADYQGKSVGKLVNTKQIEKLAGYLKETKGKVIAGGEYDEQSRQFAATVVTDVEWDDALMQDEIFGPILPILSYTDLATVREKIITHHEKPLAIYAFSRNEQAALDFITTIQSGDAQINDMLTHAMCPQLPFGGIGPSGMGKYHGKPSFDIYSHKRSVRTVKA</sequence>
<dbReference type="GO" id="GO:0006081">
    <property type="term" value="P:aldehyde metabolic process"/>
    <property type="evidence" value="ECO:0007669"/>
    <property type="project" value="InterPro"/>
</dbReference>
<feature type="active site" evidence="4">
    <location>
        <position position="247"/>
    </location>
</feature>
<evidence type="ECO:0000313" key="7">
    <source>
        <dbReference type="Proteomes" id="UP000242515"/>
    </source>
</evidence>
<evidence type="ECO:0000256" key="2">
    <source>
        <dbReference type="ARBA" id="ARBA00023002"/>
    </source>
</evidence>
<dbReference type="GO" id="GO:0004029">
    <property type="term" value="F:aldehyde dehydrogenase (NAD+) activity"/>
    <property type="evidence" value="ECO:0007669"/>
    <property type="project" value="TreeGrafter"/>
</dbReference>
<dbReference type="InterPro" id="IPR016163">
    <property type="entry name" value="Ald_DH_C"/>
</dbReference>
<dbReference type="InterPro" id="IPR012394">
    <property type="entry name" value="Aldehyde_DH_NAD(P)"/>
</dbReference>
<dbReference type="Pfam" id="PF00171">
    <property type="entry name" value="Aldedh"/>
    <property type="match status" value="1"/>
</dbReference>
<proteinExistence type="inferred from homology"/>
<dbReference type="PROSITE" id="PS00070">
    <property type="entry name" value="ALDEHYDE_DEHYDR_CYS"/>
    <property type="match status" value="1"/>
</dbReference>
<dbReference type="InterPro" id="IPR015590">
    <property type="entry name" value="Aldehyde_DH_dom"/>
</dbReference>
<dbReference type="InterPro" id="IPR054920">
    <property type="entry name" value="BenzalDHMdlD"/>
</dbReference>
<dbReference type="PIRSF" id="PIRSF036492">
    <property type="entry name" value="ALDH"/>
    <property type="match status" value="1"/>
</dbReference>